<name>A0ABP7BTJ8_9ACTN</name>
<dbReference type="EMBL" id="BAAAZP010000067">
    <property type="protein sequence ID" value="GAA3667390.1"/>
    <property type="molecule type" value="Genomic_DNA"/>
</dbReference>
<proteinExistence type="predicted"/>
<sequence>MPLRAHGVAGLSVADTTTELEVLTVGGFQRLPQGGDLLAVTPLEVGELACRRADDTTGLVGIDSGLRGRCGGPLLVAELLDATPQVGVTVEKVEGDTCDLSECPESDPITSADHVAQPLLGSLNGGGLLGRGGSA</sequence>
<comment type="caution">
    <text evidence="1">The sequence shown here is derived from an EMBL/GenBank/DDBJ whole genome shotgun (WGS) entry which is preliminary data.</text>
</comment>
<reference evidence="2" key="1">
    <citation type="journal article" date="2019" name="Int. J. Syst. Evol. Microbiol.">
        <title>The Global Catalogue of Microorganisms (GCM) 10K type strain sequencing project: providing services to taxonomists for standard genome sequencing and annotation.</title>
        <authorList>
            <consortium name="The Broad Institute Genomics Platform"/>
            <consortium name="The Broad Institute Genome Sequencing Center for Infectious Disease"/>
            <person name="Wu L."/>
            <person name="Ma J."/>
        </authorList>
    </citation>
    <scope>NUCLEOTIDE SEQUENCE [LARGE SCALE GENOMIC DNA]</scope>
    <source>
        <strain evidence="2">JCM 16904</strain>
    </source>
</reference>
<protein>
    <submittedName>
        <fullName evidence="1">Uncharacterized protein</fullName>
    </submittedName>
</protein>
<organism evidence="1 2">
    <name type="scientific">Nonomuraea antimicrobica</name>
    <dbReference type="NCBI Taxonomy" id="561173"/>
    <lineage>
        <taxon>Bacteria</taxon>
        <taxon>Bacillati</taxon>
        <taxon>Actinomycetota</taxon>
        <taxon>Actinomycetes</taxon>
        <taxon>Streptosporangiales</taxon>
        <taxon>Streptosporangiaceae</taxon>
        <taxon>Nonomuraea</taxon>
    </lineage>
</organism>
<accession>A0ABP7BTJ8</accession>
<keyword evidence="2" id="KW-1185">Reference proteome</keyword>
<dbReference type="Proteomes" id="UP001500902">
    <property type="component" value="Unassembled WGS sequence"/>
</dbReference>
<evidence type="ECO:0000313" key="1">
    <source>
        <dbReference type="EMBL" id="GAA3667390.1"/>
    </source>
</evidence>
<evidence type="ECO:0000313" key="2">
    <source>
        <dbReference type="Proteomes" id="UP001500902"/>
    </source>
</evidence>
<gene>
    <name evidence="1" type="ORF">GCM10022224_034480</name>
</gene>